<dbReference type="EMBL" id="BJUG01000001">
    <property type="protein sequence ID" value="GEK35987.1"/>
    <property type="molecule type" value="Genomic_DNA"/>
</dbReference>
<gene>
    <name evidence="3" type="ORF">A6E74_11020</name>
    <name evidence="2" type="ORF">ETH01_02740</name>
</gene>
<evidence type="ECO:0000313" key="4">
    <source>
        <dbReference type="Proteomes" id="UP000078516"/>
    </source>
</evidence>
<feature type="domain" description="HTH cro/C1-type" evidence="1">
    <location>
        <begin position="7"/>
        <end position="61"/>
    </location>
</feature>
<comment type="caution">
    <text evidence="3">The sequence shown here is derived from an EMBL/GenBank/DDBJ whole genome shotgun (WGS) entry which is preliminary data.</text>
</comment>
<dbReference type="Proteomes" id="UP000078516">
    <property type="component" value="Unassembled WGS sequence"/>
</dbReference>
<reference evidence="3 4" key="1">
    <citation type="submission" date="2016-04" db="EMBL/GenBank/DDBJ databases">
        <title>Draft genome of an Enterococcus thailandicus strain isolated from bovine feces.</title>
        <authorList>
            <person name="Beukers A.G."/>
            <person name="Zaheer R."/>
            <person name="Goji N."/>
            <person name="Cook S.R."/>
            <person name="Amoako K."/>
            <person name="Chaves A.V."/>
            <person name="Ward M.P."/>
            <person name="Mcallister T.A."/>
        </authorList>
    </citation>
    <scope>NUCLEOTIDE SEQUENCE [LARGE SCALE GENOMIC DNA]</scope>
    <source>
        <strain evidence="3 4">F0711D 46</strain>
    </source>
</reference>
<evidence type="ECO:0000313" key="2">
    <source>
        <dbReference type="EMBL" id="GEK35987.1"/>
    </source>
</evidence>
<dbReference type="EMBL" id="LWMN01000017">
    <property type="protein sequence ID" value="OAQ54897.1"/>
    <property type="molecule type" value="Genomic_DNA"/>
</dbReference>
<dbReference type="Pfam" id="PF21259">
    <property type="entry name" value="Rgg_C"/>
    <property type="match status" value="1"/>
</dbReference>
<accession>A0A179ENV4</accession>
<dbReference type="OrthoDB" id="1150409at2"/>
<dbReference type="RefSeq" id="WP_067485253.1">
    <property type="nucleotide sequence ID" value="NZ_BJUG01000001.1"/>
</dbReference>
<dbReference type="SMART" id="SM00530">
    <property type="entry name" value="HTH_XRE"/>
    <property type="match status" value="1"/>
</dbReference>
<dbReference type="GO" id="GO:0003677">
    <property type="term" value="F:DNA binding"/>
    <property type="evidence" value="ECO:0007669"/>
    <property type="project" value="InterPro"/>
</dbReference>
<dbReference type="Pfam" id="PF01381">
    <property type="entry name" value="HTH_3"/>
    <property type="match status" value="1"/>
</dbReference>
<dbReference type="AlphaFoldDB" id="A0A179ENV4"/>
<dbReference type="NCBIfam" id="TIGR01716">
    <property type="entry name" value="RGG_Cterm"/>
    <property type="match status" value="1"/>
</dbReference>
<dbReference type="InterPro" id="IPR053163">
    <property type="entry name" value="HTH-type_regulator_Rgg"/>
</dbReference>
<dbReference type="InterPro" id="IPR001387">
    <property type="entry name" value="Cro/C1-type_HTH"/>
</dbReference>
<dbReference type="GeneID" id="77486445"/>
<keyword evidence="4" id="KW-1185">Reference proteome</keyword>
<dbReference type="Proteomes" id="UP000321361">
    <property type="component" value="Unassembled WGS sequence"/>
</dbReference>
<sequence length="289" mass="34310">MHDGRLIRSLRISKKLTQAELAEGICSKTSLVGLEKGTVRKIAFTTLQAILARLNVSLAEYEVLRHRLEEPTKSKRTRRLLSKVQEENFDPYKEVGNNRKRFKQTGDLYYLVLNIHMFLKTDSQLQKELQFEFLRYECKKIEDYFMRIQEYSQFEMTILAELPFLFSESFIESNYVKIKKRMRNFSLTNNPDQYMDLFLLNLTTHYIAKKRFKKARNVNDDLARSLAAKAKNLIIYETLMMNYQKQLILVGLGELIDEDECNQLFSVLEYSLGREQRRQLEEQFRVLLP</sequence>
<dbReference type="CDD" id="cd00093">
    <property type="entry name" value="HTH_XRE"/>
    <property type="match status" value="1"/>
</dbReference>
<dbReference type="InterPro" id="IPR010057">
    <property type="entry name" value="Transcription_activator_Rgg_C"/>
</dbReference>
<evidence type="ECO:0000313" key="3">
    <source>
        <dbReference type="EMBL" id="OAQ54897.1"/>
    </source>
</evidence>
<reference evidence="2 5" key="2">
    <citation type="submission" date="2019-07" db="EMBL/GenBank/DDBJ databases">
        <title>Whole genome shotgun sequence of Enterococcus thailandicus NBRC 101867.</title>
        <authorList>
            <person name="Hosoyama A."/>
            <person name="Uohara A."/>
            <person name="Ohji S."/>
            <person name="Ichikawa N."/>
        </authorList>
    </citation>
    <scope>NUCLEOTIDE SEQUENCE [LARGE SCALE GENOMIC DNA]</scope>
    <source>
        <strain evidence="2 5">NBRC 101867</strain>
    </source>
</reference>
<dbReference type="KEGG" id="eth:CK496_02185"/>
<proteinExistence type="predicted"/>
<dbReference type="SUPFAM" id="SSF47413">
    <property type="entry name" value="lambda repressor-like DNA-binding domains"/>
    <property type="match status" value="1"/>
</dbReference>
<dbReference type="Gene3D" id="1.25.40.10">
    <property type="entry name" value="Tetratricopeptide repeat domain"/>
    <property type="match status" value="1"/>
</dbReference>
<protein>
    <submittedName>
        <fullName evidence="3">Transcriptional regulator</fullName>
    </submittedName>
</protein>
<dbReference type="PROSITE" id="PS50943">
    <property type="entry name" value="HTH_CROC1"/>
    <property type="match status" value="1"/>
</dbReference>
<name>A0A179ENV4_ENTTH</name>
<dbReference type="InterPro" id="IPR011990">
    <property type="entry name" value="TPR-like_helical_dom_sf"/>
</dbReference>
<evidence type="ECO:0000313" key="5">
    <source>
        <dbReference type="Proteomes" id="UP000321361"/>
    </source>
</evidence>
<dbReference type="InterPro" id="IPR010982">
    <property type="entry name" value="Lambda_DNA-bd_dom_sf"/>
</dbReference>
<dbReference type="PATRIC" id="fig|417368.6.peg.2379"/>
<dbReference type="PANTHER" id="PTHR37038">
    <property type="entry name" value="TRANSCRIPTIONAL REGULATOR-RELATED"/>
    <property type="match status" value="1"/>
</dbReference>
<evidence type="ECO:0000259" key="1">
    <source>
        <dbReference type="PROSITE" id="PS50943"/>
    </source>
</evidence>
<organism evidence="3 4">
    <name type="scientific">Enterococcus thailandicus</name>
    <dbReference type="NCBI Taxonomy" id="417368"/>
    <lineage>
        <taxon>Bacteria</taxon>
        <taxon>Bacillati</taxon>
        <taxon>Bacillota</taxon>
        <taxon>Bacilli</taxon>
        <taxon>Lactobacillales</taxon>
        <taxon>Enterococcaceae</taxon>
        <taxon>Enterococcus</taxon>
    </lineage>
</organism>